<evidence type="ECO:0000256" key="4">
    <source>
        <dbReference type="ARBA" id="ARBA00023274"/>
    </source>
</evidence>
<evidence type="ECO:0000256" key="3">
    <source>
        <dbReference type="ARBA" id="ARBA00022980"/>
    </source>
</evidence>
<comment type="subunit">
    <text evidence="6">Part of the ribosomal stalk of the 50S ribosomal subunit. The N-terminus interacts with L11 and the large rRNA to form the base of the stalk. The C-terminus forms an elongated spine to which L12 dimers bind in a sequential fashion forming a multimeric L10(L12)X complex.</text>
</comment>
<evidence type="ECO:0000256" key="7">
    <source>
        <dbReference type="PROSITE-ProRule" id="PRU00626"/>
    </source>
</evidence>
<sequence>MLTLQEKQAVVAEVSEIAGRAHSLVAAEYRGLTVSQLTALREKARQGDVYLRVVKNSLAKRALTNSSFESINDQLTGPIILAFSMNEEDPVSGVRAIHEFLKEKANEKMVVKAIVHDGELYDGSALERIASLPTKDQAISMFLAVLKAPVQKLAATLAAVRDQKEAA</sequence>
<dbReference type="Proteomes" id="UP001500631">
    <property type="component" value="Unassembled WGS sequence"/>
</dbReference>
<dbReference type="CDD" id="cd05797">
    <property type="entry name" value="Ribosomal_L10"/>
    <property type="match status" value="1"/>
</dbReference>
<reference evidence="10" key="1">
    <citation type="journal article" date="2019" name="Int. J. Syst. Evol. Microbiol.">
        <title>The Global Catalogue of Microorganisms (GCM) 10K type strain sequencing project: providing services to taxonomists for standard genome sequencing and annotation.</title>
        <authorList>
            <consortium name="The Broad Institute Genomics Platform"/>
            <consortium name="The Broad Institute Genome Sequencing Center for Infectious Disease"/>
            <person name="Wu L."/>
            <person name="Ma J."/>
        </authorList>
    </citation>
    <scope>NUCLEOTIDE SEQUENCE [LARGE SCALE GENOMIC DNA]</scope>
    <source>
        <strain evidence="10">JCM 18424</strain>
    </source>
</reference>
<comment type="caution">
    <text evidence="9">The sequence shown here is derived from an EMBL/GenBank/DDBJ whole genome shotgun (WGS) entry which is preliminary data.</text>
</comment>
<dbReference type="PANTHER" id="PTHR11560">
    <property type="entry name" value="39S RIBOSOMAL PROTEIN L10, MITOCHONDRIAL"/>
    <property type="match status" value="1"/>
</dbReference>
<dbReference type="Gene3D" id="3.30.70.1730">
    <property type="match status" value="1"/>
</dbReference>
<name>A0ABP9MTD5_9GAMM</name>
<dbReference type="InterPro" id="IPR022973">
    <property type="entry name" value="Ribosomal_uL10_bac"/>
</dbReference>
<evidence type="ECO:0000256" key="5">
    <source>
        <dbReference type="ARBA" id="ARBA00035202"/>
    </source>
</evidence>
<dbReference type="RefSeq" id="WP_077925820.1">
    <property type="nucleotide sequence ID" value="NZ_BAABKE010000005.1"/>
</dbReference>
<comment type="function">
    <text evidence="1 6">Forms part of the ribosomal stalk, playing a central role in the interaction of the ribosome with GTP-bound translation factors.</text>
</comment>
<evidence type="ECO:0000313" key="10">
    <source>
        <dbReference type="Proteomes" id="UP001500631"/>
    </source>
</evidence>
<evidence type="ECO:0000256" key="2">
    <source>
        <dbReference type="ARBA" id="ARBA00008889"/>
    </source>
</evidence>
<keyword evidence="6" id="KW-0699">rRNA-binding</keyword>
<dbReference type="Pfam" id="PF00466">
    <property type="entry name" value="Ribosomal_L10"/>
    <property type="match status" value="1"/>
</dbReference>
<keyword evidence="6 7" id="KW-0694">RNA-binding</keyword>
<evidence type="ECO:0000256" key="1">
    <source>
        <dbReference type="ARBA" id="ARBA00002633"/>
    </source>
</evidence>
<gene>
    <name evidence="6 9" type="primary">rplJ</name>
    <name evidence="9" type="ORF">GCM10023338_16110</name>
</gene>
<keyword evidence="3 6" id="KW-0689">Ribosomal protein</keyword>
<dbReference type="NCBIfam" id="NF000955">
    <property type="entry name" value="PRK00099.1-1"/>
    <property type="match status" value="1"/>
</dbReference>
<dbReference type="HAMAP" id="MF_00362">
    <property type="entry name" value="Ribosomal_uL10"/>
    <property type="match status" value="1"/>
</dbReference>
<comment type="similarity">
    <text evidence="2 6">Belongs to the universal ribosomal protein uL10 family.</text>
</comment>
<dbReference type="InterPro" id="IPR001890">
    <property type="entry name" value="RNA-binding_CRM"/>
</dbReference>
<dbReference type="GO" id="GO:0005840">
    <property type="term" value="C:ribosome"/>
    <property type="evidence" value="ECO:0007669"/>
    <property type="project" value="UniProtKB-KW"/>
</dbReference>
<dbReference type="InterPro" id="IPR002363">
    <property type="entry name" value="Ribosomal_uL10_CS_bac"/>
</dbReference>
<evidence type="ECO:0000256" key="6">
    <source>
        <dbReference type="HAMAP-Rule" id="MF_00362"/>
    </source>
</evidence>
<evidence type="ECO:0000313" key="9">
    <source>
        <dbReference type="EMBL" id="GAA5100920.1"/>
    </source>
</evidence>
<keyword evidence="4 6" id="KW-0687">Ribonucleoprotein</keyword>
<dbReference type="InterPro" id="IPR047865">
    <property type="entry name" value="Ribosomal_uL10_bac_type"/>
</dbReference>
<keyword evidence="10" id="KW-1185">Reference proteome</keyword>
<feature type="domain" description="CRM" evidence="8">
    <location>
        <begin position="30"/>
        <end position="133"/>
    </location>
</feature>
<dbReference type="PROSITE" id="PS01109">
    <property type="entry name" value="RIBOSOMAL_L10"/>
    <property type="match status" value="1"/>
</dbReference>
<dbReference type="Gene3D" id="6.10.250.2350">
    <property type="match status" value="1"/>
</dbReference>
<organism evidence="9 10">
    <name type="scientific">Wohlfahrtiimonas larvae</name>
    <dbReference type="NCBI Taxonomy" id="1157986"/>
    <lineage>
        <taxon>Bacteria</taxon>
        <taxon>Pseudomonadati</taxon>
        <taxon>Pseudomonadota</taxon>
        <taxon>Gammaproteobacteria</taxon>
        <taxon>Cardiobacteriales</taxon>
        <taxon>Ignatzschineriaceae</taxon>
        <taxon>Wohlfahrtiimonas</taxon>
    </lineage>
</organism>
<dbReference type="InterPro" id="IPR001790">
    <property type="entry name" value="Ribosomal_uL10"/>
</dbReference>
<proteinExistence type="inferred from homology"/>
<evidence type="ECO:0000259" key="8">
    <source>
        <dbReference type="PROSITE" id="PS51295"/>
    </source>
</evidence>
<protein>
    <recommendedName>
        <fullName evidence="5 6">Large ribosomal subunit protein uL10</fullName>
    </recommendedName>
</protein>
<dbReference type="EMBL" id="BAABKE010000005">
    <property type="protein sequence ID" value="GAA5100920.1"/>
    <property type="molecule type" value="Genomic_DNA"/>
</dbReference>
<dbReference type="PROSITE" id="PS51295">
    <property type="entry name" value="CRM"/>
    <property type="match status" value="1"/>
</dbReference>
<dbReference type="SUPFAM" id="SSF160369">
    <property type="entry name" value="Ribosomal protein L10-like"/>
    <property type="match status" value="1"/>
</dbReference>
<dbReference type="InterPro" id="IPR043141">
    <property type="entry name" value="Ribosomal_uL10-like_sf"/>
</dbReference>
<accession>A0ABP9MTD5</accession>